<evidence type="ECO:0000259" key="2">
    <source>
        <dbReference type="Pfam" id="PF21378"/>
    </source>
</evidence>
<dbReference type="SUPFAM" id="SSF51735">
    <property type="entry name" value="NAD(P)-binding Rossmann-fold domains"/>
    <property type="match status" value="1"/>
</dbReference>
<dbReference type="Pfam" id="PF21378">
    <property type="entry name" value="YceM-like_C"/>
    <property type="match status" value="1"/>
</dbReference>
<dbReference type="InterPro" id="IPR036291">
    <property type="entry name" value="NAD(P)-bd_dom_sf"/>
</dbReference>
<dbReference type="Pfam" id="PF01408">
    <property type="entry name" value="GFO_IDH_MocA"/>
    <property type="match status" value="1"/>
</dbReference>
<feature type="domain" description="YceM-like C-terminal" evidence="2">
    <location>
        <begin position="140"/>
        <end position="235"/>
    </location>
</feature>
<dbReference type="Gene3D" id="3.40.50.720">
    <property type="entry name" value="NAD(P)-binding Rossmann-like Domain"/>
    <property type="match status" value="1"/>
</dbReference>
<sequence>MKVGCIGLGDIAQKAYLPVLGTQPGIDLHLQTRTPATLHRVADTLHLPGEQRHTSLDSLLAAGLDAAFVHAPTAVHPEIVTRLLEAGVPTYVDKPLAYELAESERLVALAERRGVALAVGFNRRYAPGYAQCADHPRELILMQKNRIGLPEEARSVILDDFIHVVDTLRFLVPGPVDDVTVRARVEDGLLHHLVLQLGGDGFTALGVMNRLSGSAEEILEVSGQDTKRQVLNLAEVIDHKGQPTVRRRGDWVPVARQRGIEQAVLAFLDAVRAGKVLSARDALATHELCERVVRAVQDRSGAA</sequence>
<comment type="caution">
    <text evidence="3">The sequence shown here is derived from an EMBL/GenBank/DDBJ whole genome shotgun (WGS) entry which is preliminary data.</text>
</comment>
<dbReference type="Gene3D" id="3.30.360.10">
    <property type="entry name" value="Dihydrodipicolinate Reductase, domain 2"/>
    <property type="match status" value="1"/>
</dbReference>
<protein>
    <submittedName>
        <fullName evidence="3">Gfo/Idh/MocA family oxidoreductase</fullName>
    </submittedName>
</protein>
<feature type="domain" description="Gfo/Idh/MocA-like oxidoreductase N-terminal" evidence="1">
    <location>
        <begin position="1"/>
        <end position="121"/>
    </location>
</feature>
<dbReference type="InterPro" id="IPR051317">
    <property type="entry name" value="Gfo/Idh/MocA_oxidoreduct"/>
</dbReference>
<name>A0ABV1TXE0_9ACTN</name>
<evidence type="ECO:0000313" key="3">
    <source>
        <dbReference type="EMBL" id="MER6426138.1"/>
    </source>
</evidence>
<dbReference type="SUPFAM" id="SSF55347">
    <property type="entry name" value="Glyceraldehyde-3-phosphate dehydrogenase-like, C-terminal domain"/>
    <property type="match status" value="1"/>
</dbReference>
<dbReference type="Proteomes" id="UP001470023">
    <property type="component" value="Unassembled WGS sequence"/>
</dbReference>
<keyword evidence="4" id="KW-1185">Reference proteome</keyword>
<evidence type="ECO:0000259" key="1">
    <source>
        <dbReference type="Pfam" id="PF01408"/>
    </source>
</evidence>
<dbReference type="PANTHER" id="PTHR43708">
    <property type="entry name" value="CONSERVED EXPRESSED OXIDOREDUCTASE (EUROFUNG)"/>
    <property type="match status" value="1"/>
</dbReference>
<dbReference type="InterPro" id="IPR048477">
    <property type="entry name" value="YceM-like_C"/>
</dbReference>
<evidence type="ECO:0000313" key="4">
    <source>
        <dbReference type="Proteomes" id="UP001470023"/>
    </source>
</evidence>
<dbReference type="EMBL" id="JBEPAZ010000001">
    <property type="protein sequence ID" value="MER6426138.1"/>
    <property type="molecule type" value="Genomic_DNA"/>
</dbReference>
<proteinExistence type="predicted"/>
<dbReference type="RefSeq" id="WP_073895172.1">
    <property type="nucleotide sequence ID" value="NZ_JBEOZW010000014.1"/>
</dbReference>
<organism evidence="3 4">
    <name type="scientific">Streptomyces sp. 900105245</name>
    <dbReference type="NCBI Taxonomy" id="3154379"/>
    <lineage>
        <taxon>Bacteria</taxon>
        <taxon>Bacillati</taxon>
        <taxon>Actinomycetota</taxon>
        <taxon>Actinomycetes</taxon>
        <taxon>Kitasatosporales</taxon>
        <taxon>Streptomycetaceae</taxon>
        <taxon>Streptomyces</taxon>
    </lineage>
</organism>
<dbReference type="PANTHER" id="PTHR43708:SF4">
    <property type="entry name" value="OXIDOREDUCTASE YCEM-RELATED"/>
    <property type="match status" value="1"/>
</dbReference>
<reference evidence="3 4" key="1">
    <citation type="submission" date="2024-06" db="EMBL/GenBank/DDBJ databases">
        <title>The Natural Products Discovery Center: Release of the First 8490 Sequenced Strains for Exploring Actinobacteria Biosynthetic Diversity.</title>
        <authorList>
            <person name="Kalkreuter E."/>
            <person name="Kautsar S.A."/>
            <person name="Yang D."/>
            <person name="Bader C.D."/>
            <person name="Teijaro C.N."/>
            <person name="Fluegel L."/>
            <person name="Davis C.M."/>
            <person name="Simpson J.R."/>
            <person name="Lauterbach L."/>
            <person name="Steele A.D."/>
            <person name="Gui C."/>
            <person name="Meng S."/>
            <person name="Li G."/>
            <person name="Viehrig K."/>
            <person name="Ye F."/>
            <person name="Su P."/>
            <person name="Kiefer A.F."/>
            <person name="Nichols A."/>
            <person name="Cepeda A.J."/>
            <person name="Yan W."/>
            <person name="Fan B."/>
            <person name="Jiang Y."/>
            <person name="Adhikari A."/>
            <person name="Zheng C.-J."/>
            <person name="Schuster L."/>
            <person name="Cowan T.M."/>
            <person name="Smanski M.J."/>
            <person name="Chevrette M.G."/>
            <person name="De Carvalho L.P.S."/>
            <person name="Shen B."/>
        </authorList>
    </citation>
    <scope>NUCLEOTIDE SEQUENCE [LARGE SCALE GENOMIC DNA]</scope>
    <source>
        <strain evidence="3 4">NPDC001166</strain>
    </source>
</reference>
<accession>A0ABV1TXE0</accession>
<gene>
    <name evidence="3" type="ORF">ABT272_00080</name>
</gene>
<dbReference type="InterPro" id="IPR000683">
    <property type="entry name" value="Gfo/Idh/MocA-like_OxRdtase_N"/>
</dbReference>